<dbReference type="AlphaFoldDB" id="A0A3Q0JLQ1"/>
<gene>
    <name evidence="3" type="primary">LOC113472295</name>
</gene>
<feature type="region of interest" description="Disordered" evidence="1">
    <location>
        <begin position="52"/>
        <end position="154"/>
    </location>
</feature>
<evidence type="ECO:0000313" key="3">
    <source>
        <dbReference type="RefSeq" id="XP_026687780.1"/>
    </source>
</evidence>
<dbReference type="GeneID" id="113472295"/>
<feature type="compositionally biased region" description="Polar residues" evidence="1">
    <location>
        <begin position="94"/>
        <end position="104"/>
    </location>
</feature>
<protein>
    <submittedName>
        <fullName evidence="3">Uncharacterized protein LOC113472295</fullName>
    </submittedName>
</protein>
<dbReference type="KEGG" id="dci:113472295"/>
<reference evidence="3" key="1">
    <citation type="submission" date="2025-08" db="UniProtKB">
        <authorList>
            <consortium name="RefSeq"/>
        </authorList>
    </citation>
    <scope>IDENTIFICATION</scope>
</reference>
<dbReference type="Proteomes" id="UP000079169">
    <property type="component" value="Unplaced"/>
</dbReference>
<name>A0A3Q0JLQ1_DIACI</name>
<accession>A0A3Q0JLQ1</accession>
<dbReference type="RefSeq" id="XP_026687780.1">
    <property type="nucleotide sequence ID" value="XM_026831979.1"/>
</dbReference>
<evidence type="ECO:0000256" key="1">
    <source>
        <dbReference type="SAM" id="MobiDB-lite"/>
    </source>
</evidence>
<sequence length="274" mass="31572">MSSNNNSLGCLSSKAVRLENKNDIKPKRCNSCNKEIFNGESLNREISGTLTLENESTSQNQSPQPKPSLIQKNKKNKRNKKVTFDLHLHGSKGSLANTEYSNTTESKRQKKKNVCEDEKSDSENKIKKTDSKNCPTKSVRSTAGSKRSSNQLHKPCSKKSLVLYRHCDEEIPRHTKMKCSKNKKKRTILRVQTNNKKKNVRKKDRNSGYPKLDKVIIQQRKEDALETFLLTSCDTLVPQQTIRPRNPNSKFFLNQFDRALKYERKLMNKIMNQV</sequence>
<keyword evidence="2" id="KW-1185">Reference proteome</keyword>
<proteinExistence type="predicted"/>
<feature type="compositionally biased region" description="Polar residues" evidence="1">
    <location>
        <begin position="132"/>
        <end position="152"/>
    </location>
</feature>
<feature type="compositionally biased region" description="Basic and acidic residues" evidence="1">
    <location>
        <begin position="113"/>
        <end position="131"/>
    </location>
</feature>
<evidence type="ECO:0000313" key="2">
    <source>
        <dbReference type="Proteomes" id="UP000079169"/>
    </source>
</evidence>
<dbReference type="PaxDb" id="121845-A0A3Q0JLQ1"/>
<feature type="compositionally biased region" description="Polar residues" evidence="1">
    <location>
        <begin position="52"/>
        <end position="63"/>
    </location>
</feature>
<organism evidence="2 3">
    <name type="scientific">Diaphorina citri</name>
    <name type="common">Asian citrus psyllid</name>
    <dbReference type="NCBI Taxonomy" id="121845"/>
    <lineage>
        <taxon>Eukaryota</taxon>
        <taxon>Metazoa</taxon>
        <taxon>Ecdysozoa</taxon>
        <taxon>Arthropoda</taxon>
        <taxon>Hexapoda</taxon>
        <taxon>Insecta</taxon>
        <taxon>Pterygota</taxon>
        <taxon>Neoptera</taxon>
        <taxon>Paraneoptera</taxon>
        <taxon>Hemiptera</taxon>
        <taxon>Sternorrhyncha</taxon>
        <taxon>Psylloidea</taxon>
        <taxon>Psyllidae</taxon>
        <taxon>Diaphorininae</taxon>
        <taxon>Diaphorina</taxon>
    </lineage>
</organism>
<feature type="compositionally biased region" description="Basic residues" evidence="1">
    <location>
        <begin position="72"/>
        <end position="81"/>
    </location>
</feature>